<accession>A0A1V2H5Z4</accession>
<dbReference type="Gene3D" id="3.40.50.300">
    <property type="entry name" value="P-loop containing nucleotide triphosphate hydrolases"/>
    <property type="match status" value="1"/>
</dbReference>
<dbReference type="InterPro" id="IPR027417">
    <property type="entry name" value="P-loop_NTPase"/>
</dbReference>
<reference evidence="1 2" key="1">
    <citation type="submission" date="2016-10" db="EMBL/GenBank/DDBJ databases">
        <title>Draft Genome sequence of Roseomonas sp. strain M3.</title>
        <authorList>
            <person name="Subhash Y."/>
            <person name="Lee S."/>
        </authorList>
    </citation>
    <scope>NUCLEOTIDE SEQUENCE [LARGE SCALE GENOMIC DNA]</scope>
    <source>
        <strain evidence="1 2">M3</strain>
    </source>
</reference>
<protein>
    <recommendedName>
        <fullName evidence="3">CobQ/CobB/MinD/ParA nucleotide binding domain-containing protein</fullName>
    </recommendedName>
</protein>
<evidence type="ECO:0000313" key="1">
    <source>
        <dbReference type="EMBL" id="ONG56394.1"/>
    </source>
</evidence>
<dbReference type="SUPFAM" id="SSF52540">
    <property type="entry name" value="P-loop containing nucleoside triphosphate hydrolases"/>
    <property type="match status" value="1"/>
</dbReference>
<gene>
    <name evidence="1" type="ORF">BKE38_06030</name>
</gene>
<dbReference type="EMBL" id="MLCO01000044">
    <property type="protein sequence ID" value="ONG56394.1"/>
    <property type="molecule type" value="Genomic_DNA"/>
</dbReference>
<dbReference type="CDD" id="cd02042">
    <property type="entry name" value="ParAB_family"/>
    <property type="match status" value="1"/>
</dbReference>
<comment type="caution">
    <text evidence="1">The sequence shown here is derived from an EMBL/GenBank/DDBJ whole genome shotgun (WGS) entry which is preliminary data.</text>
</comment>
<dbReference type="Proteomes" id="UP000188879">
    <property type="component" value="Unassembled WGS sequence"/>
</dbReference>
<dbReference type="AlphaFoldDB" id="A0A1V2H5Z4"/>
<keyword evidence="2" id="KW-1185">Reference proteome</keyword>
<evidence type="ECO:0000313" key="2">
    <source>
        <dbReference type="Proteomes" id="UP000188879"/>
    </source>
</evidence>
<evidence type="ECO:0008006" key="3">
    <source>
        <dbReference type="Google" id="ProtNLM"/>
    </source>
</evidence>
<sequence length="183" mass="20104">MRAEGVDFDPQGTLHKWAIRRERVRESFPECPEVPVREAELGNWRNALKPGEGTQLLVLDTPPSIEVHYSAAISLCTSADFVLVPTGATQDDVDSVMPWMATLASAEVKAAFILNKANRRTKSYESIRAKLLQGGALCPIEIPLLEDIHVSAGKGLGVLDFNRGRANDTFEALWSYVAREVGL</sequence>
<organism evidence="1 2">
    <name type="scientific">Teichococcus deserti</name>
    <dbReference type="NCBI Taxonomy" id="1817963"/>
    <lineage>
        <taxon>Bacteria</taxon>
        <taxon>Pseudomonadati</taxon>
        <taxon>Pseudomonadota</taxon>
        <taxon>Alphaproteobacteria</taxon>
        <taxon>Acetobacterales</taxon>
        <taxon>Roseomonadaceae</taxon>
        <taxon>Roseomonas</taxon>
    </lineage>
</organism>
<name>A0A1V2H5Z4_9PROT</name>
<proteinExistence type="predicted"/>